<feature type="active site" description="Proton acceptor" evidence="3">
    <location>
        <position position="70"/>
    </location>
</feature>
<feature type="site" description="Important for substrate specificity" evidence="3">
    <location>
        <position position="155"/>
    </location>
</feature>
<dbReference type="PIRSF" id="PIRSF006305">
    <property type="entry name" value="Maf"/>
    <property type="match status" value="1"/>
</dbReference>
<comment type="caution">
    <text evidence="4">The sequence shown here is derived from an EMBL/GenBank/DDBJ whole genome shotgun (WGS) entry which is preliminary data.</text>
</comment>
<reference evidence="5" key="1">
    <citation type="submission" date="2017-09" db="EMBL/GenBank/DDBJ databases">
        <title>Depth-based differentiation of microbial function through sediment-hosted aquifers and enrichment of novel symbionts in the deep terrestrial subsurface.</title>
        <authorList>
            <person name="Probst A.J."/>
            <person name="Ladd B."/>
            <person name="Jarett J.K."/>
            <person name="Geller-Mcgrath D.E."/>
            <person name="Sieber C.M.K."/>
            <person name="Emerson J.B."/>
            <person name="Anantharaman K."/>
            <person name="Thomas B.C."/>
            <person name="Malmstrom R."/>
            <person name="Stieglmeier M."/>
            <person name="Klingl A."/>
            <person name="Woyke T."/>
            <person name="Ryan C.M."/>
            <person name="Banfield J.F."/>
        </authorList>
    </citation>
    <scope>NUCLEOTIDE SEQUENCE [LARGE SCALE GENOMIC DNA]</scope>
</reference>
<comment type="catalytic activity">
    <reaction evidence="3">
        <text>UTP + H2O = UMP + diphosphate + H(+)</text>
        <dbReference type="Rhea" id="RHEA:29395"/>
        <dbReference type="ChEBI" id="CHEBI:15377"/>
        <dbReference type="ChEBI" id="CHEBI:15378"/>
        <dbReference type="ChEBI" id="CHEBI:33019"/>
        <dbReference type="ChEBI" id="CHEBI:46398"/>
        <dbReference type="ChEBI" id="CHEBI:57865"/>
        <dbReference type="EC" id="3.6.1.9"/>
    </reaction>
</comment>
<evidence type="ECO:0000313" key="4">
    <source>
        <dbReference type="EMBL" id="PIS39074.1"/>
    </source>
</evidence>
<dbReference type="EMBL" id="PEYE01000007">
    <property type="protein sequence ID" value="PIS39074.1"/>
    <property type="molecule type" value="Genomic_DNA"/>
</dbReference>
<dbReference type="PANTHER" id="PTHR43213:SF5">
    <property type="entry name" value="BIFUNCTIONAL DTTP_UTP PYROPHOSPHATASE_METHYLTRANSFERASE PROTEIN-RELATED"/>
    <property type="match status" value="1"/>
</dbReference>
<proteinExistence type="inferred from homology"/>
<feature type="site" description="Important for substrate specificity" evidence="3">
    <location>
        <position position="71"/>
    </location>
</feature>
<dbReference type="CDD" id="cd00555">
    <property type="entry name" value="Maf"/>
    <property type="match status" value="1"/>
</dbReference>
<dbReference type="InterPro" id="IPR003697">
    <property type="entry name" value="Maf-like"/>
</dbReference>
<comment type="caution">
    <text evidence="3">Lacks conserved residue(s) required for the propagation of feature annotation.</text>
</comment>
<evidence type="ECO:0000256" key="1">
    <source>
        <dbReference type="ARBA" id="ARBA00001968"/>
    </source>
</evidence>
<dbReference type="PANTHER" id="PTHR43213">
    <property type="entry name" value="BIFUNCTIONAL DTTP/UTP PYROPHOSPHATASE/METHYLTRANSFERASE PROTEIN-RELATED"/>
    <property type="match status" value="1"/>
</dbReference>
<dbReference type="AlphaFoldDB" id="A0A2M6T1M5"/>
<protein>
    <recommendedName>
        <fullName evidence="3">dTTP/UTP pyrophosphatase</fullName>
        <shortName evidence="3">dTTPase/UTPase</shortName>
        <ecNumber evidence="3">3.6.1.9</ecNumber>
    </recommendedName>
    <alternativeName>
        <fullName evidence="3">Nucleoside triphosphate pyrophosphatase</fullName>
    </alternativeName>
    <alternativeName>
        <fullName evidence="3">Nucleotide pyrophosphatase</fullName>
        <shortName evidence="3">Nucleotide PPase</shortName>
    </alternativeName>
</protein>
<dbReference type="GO" id="GO:0009117">
    <property type="term" value="P:nucleotide metabolic process"/>
    <property type="evidence" value="ECO:0007669"/>
    <property type="project" value="UniProtKB-KW"/>
</dbReference>
<name>A0A2M6T1M5_9BACT</name>
<dbReference type="EC" id="3.6.1.9" evidence="3"/>
<comment type="catalytic activity">
    <reaction evidence="3">
        <text>dTTP + H2O = dTMP + diphosphate + H(+)</text>
        <dbReference type="Rhea" id="RHEA:28534"/>
        <dbReference type="ChEBI" id="CHEBI:15377"/>
        <dbReference type="ChEBI" id="CHEBI:15378"/>
        <dbReference type="ChEBI" id="CHEBI:33019"/>
        <dbReference type="ChEBI" id="CHEBI:37568"/>
        <dbReference type="ChEBI" id="CHEBI:63528"/>
        <dbReference type="EC" id="3.6.1.9"/>
    </reaction>
</comment>
<evidence type="ECO:0000313" key="5">
    <source>
        <dbReference type="Proteomes" id="UP000229390"/>
    </source>
</evidence>
<dbReference type="NCBIfam" id="NF010945">
    <property type="entry name" value="PRK14365.1"/>
    <property type="match status" value="1"/>
</dbReference>
<comment type="similarity">
    <text evidence="3">Belongs to the Maf family. YhdE subfamily.</text>
</comment>
<dbReference type="Gene3D" id="3.90.950.10">
    <property type="match status" value="1"/>
</dbReference>
<organism evidence="4 5">
    <name type="scientific">Candidatus Nealsonbacteria bacterium CG08_land_8_20_14_0_20_43_11</name>
    <dbReference type="NCBI Taxonomy" id="1974706"/>
    <lineage>
        <taxon>Bacteria</taxon>
        <taxon>Candidatus Nealsoniibacteriota</taxon>
    </lineage>
</organism>
<dbReference type="NCBIfam" id="TIGR00172">
    <property type="entry name" value="maf"/>
    <property type="match status" value="1"/>
</dbReference>
<comment type="cofactor">
    <cofactor evidence="1 3">
        <name>a divalent metal cation</name>
        <dbReference type="ChEBI" id="CHEBI:60240"/>
    </cofactor>
</comment>
<dbReference type="GO" id="GO:0036221">
    <property type="term" value="F:UTP diphosphatase activity"/>
    <property type="evidence" value="ECO:0007669"/>
    <property type="project" value="RHEA"/>
</dbReference>
<evidence type="ECO:0000256" key="2">
    <source>
        <dbReference type="ARBA" id="ARBA00022801"/>
    </source>
</evidence>
<sequence length="194" mass="21431">MKKIILASVSERRKELLALLIGNNFEIVVSSYEEDNTLNLSPKDLVLLHSLEKGRDVAKSLTEGIVISADTLVVFENQVLGKPKTPEKAKEMLNKINGRTVEVLTGMAVIDIENKKELQNFEIAKIKIKKMSEQEIDGYIKTGEPLDKAGAFAIQGKGAVLIEKIDGDFFNVVGLPLFKLSNLLSQLGISIFDF</sequence>
<comment type="subcellular location">
    <subcellularLocation>
        <location evidence="3">Cytoplasm</location>
    </subcellularLocation>
</comment>
<dbReference type="GO" id="GO:0005737">
    <property type="term" value="C:cytoplasm"/>
    <property type="evidence" value="ECO:0007669"/>
    <property type="project" value="UniProtKB-SubCell"/>
</dbReference>
<keyword evidence="3" id="KW-0963">Cytoplasm</keyword>
<feature type="site" description="Important for substrate specificity" evidence="3">
    <location>
        <position position="12"/>
    </location>
</feature>
<dbReference type="HAMAP" id="MF_00528">
    <property type="entry name" value="Maf"/>
    <property type="match status" value="1"/>
</dbReference>
<dbReference type="InterPro" id="IPR029001">
    <property type="entry name" value="ITPase-like_fam"/>
</dbReference>
<evidence type="ECO:0000256" key="3">
    <source>
        <dbReference type="HAMAP-Rule" id="MF_00528"/>
    </source>
</evidence>
<keyword evidence="2 3" id="KW-0378">Hydrolase</keyword>
<dbReference type="Pfam" id="PF02545">
    <property type="entry name" value="Maf"/>
    <property type="match status" value="1"/>
</dbReference>
<dbReference type="GO" id="GO:0036218">
    <property type="term" value="F:dTTP diphosphatase activity"/>
    <property type="evidence" value="ECO:0007669"/>
    <property type="project" value="RHEA"/>
</dbReference>
<dbReference type="SUPFAM" id="SSF52972">
    <property type="entry name" value="ITPase-like"/>
    <property type="match status" value="1"/>
</dbReference>
<dbReference type="Proteomes" id="UP000229390">
    <property type="component" value="Unassembled WGS sequence"/>
</dbReference>
<comment type="function">
    <text evidence="3">Nucleoside triphosphate pyrophosphatase that hydrolyzes dTTP and UTP. May have a dual role in cell division arrest and in preventing the incorporation of modified nucleotides into cellular nucleic acids.</text>
</comment>
<accession>A0A2M6T1M5</accession>
<keyword evidence="3" id="KW-0546">Nucleotide metabolism</keyword>
<gene>
    <name evidence="4" type="primary">maf</name>
    <name evidence="4" type="ORF">COT34_00340</name>
</gene>